<name>A0AAW9Q6P8_9CYAN</name>
<dbReference type="EMBL" id="JAZBJZ010000071">
    <property type="protein sequence ID" value="MEE3718296.1"/>
    <property type="molecule type" value="Genomic_DNA"/>
</dbReference>
<evidence type="ECO:0008006" key="3">
    <source>
        <dbReference type="Google" id="ProtNLM"/>
    </source>
</evidence>
<dbReference type="Proteomes" id="UP001333818">
    <property type="component" value="Unassembled WGS sequence"/>
</dbReference>
<organism evidence="1 2">
    <name type="scientific">Tumidithrix elongata BACA0141</name>
    <dbReference type="NCBI Taxonomy" id="2716417"/>
    <lineage>
        <taxon>Bacteria</taxon>
        <taxon>Bacillati</taxon>
        <taxon>Cyanobacteriota</taxon>
        <taxon>Cyanophyceae</taxon>
        <taxon>Pseudanabaenales</taxon>
        <taxon>Pseudanabaenaceae</taxon>
        <taxon>Tumidithrix</taxon>
        <taxon>Tumidithrix elongata</taxon>
    </lineage>
</organism>
<dbReference type="SUPFAM" id="SSF48452">
    <property type="entry name" value="TPR-like"/>
    <property type="match status" value="1"/>
</dbReference>
<comment type="caution">
    <text evidence="1">The sequence shown here is derived from an EMBL/GenBank/DDBJ whole genome shotgun (WGS) entry which is preliminary data.</text>
</comment>
<dbReference type="Gene3D" id="1.25.40.10">
    <property type="entry name" value="Tetratricopeptide repeat domain"/>
    <property type="match status" value="1"/>
</dbReference>
<dbReference type="AlphaFoldDB" id="A0AAW9Q6P8"/>
<sequence>MATDTQTPEELFQQGLERYKAGEEAAALIPIFQKVCDRQPKVASSWICLSWLYLLDRKSALAYKTALKAVKLSPEDPQARINLAIAMLETSQKGVREHIEAAQNWLMILKEMKEEIVENFEEGKRRRPDWKELERVENWVFENNT</sequence>
<accession>A0AAW9Q6P8</accession>
<proteinExistence type="predicted"/>
<dbReference type="InterPro" id="IPR011990">
    <property type="entry name" value="TPR-like_helical_dom_sf"/>
</dbReference>
<keyword evidence="2" id="KW-1185">Reference proteome</keyword>
<evidence type="ECO:0000313" key="2">
    <source>
        <dbReference type="Proteomes" id="UP001333818"/>
    </source>
</evidence>
<evidence type="ECO:0000313" key="1">
    <source>
        <dbReference type="EMBL" id="MEE3718296.1"/>
    </source>
</evidence>
<protein>
    <recommendedName>
        <fullName evidence="3">TPR repeat-containing protein</fullName>
    </recommendedName>
</protein>
<gene>
    <name evidence="1" type="ORF">V2H45_16270</name>
</gene>
<reference evidence="1" key="1">
    <citation type="submission" date="2024-01" db="EMBL/GenBank/DDBJ databases">
        <title>Bank of Algae and Cyanobacteria of the Azores (BACA) strain genomes.</title>
        <authorList>
            <person name="Luz R."/>
            <person name="Cordeiro R."/>
            <person name="Fonseca A."/>
            <person name="Goncalves V."/>
        </authorList>
    </citation>
    <scope>NUCLEOTIDE SEQUENCE</scope>
    <source>
        <strain evidence="1">BACA0141</strain>
    </source>
</reference>
<dbReference type="RefSeq" id="WP_330484729.1">
    <property type="nucleotide sequence ID" value="NZ_JAZBJZ010000071.1"/>
</dbReference>